<comment type="caution">
    <text evidence="1">The sequence shown here is derived from an EMBL/GenBank/DDBJ whole genome shotgun (WGS) entry which is preliminary data.</text>
</comment>
<dbReference type="VEuPathDB" id="FungiDB:PC9H_004775"/>
<gene>
    <name evidence="1" type="ORF">PC9H_004775</name>
</gene>
<evidence type="ECO:0000313" key="2">
    <source>
        <dbReference type="Proteomes" id="UP000623687"/>
    </source>
</evidence>
<keyword evidence="2" id="KW-1185">Reference proteome</keyword>
<dbReference type="AlphaFoldDB" id="A0A8H7DTP6"/>
<evidence type="ECO:0000313" key="1">
    <source>
        <dbReference type="EMBL" id="KAF7432832.1"/>
    </source>
</evidence>
<reference evidence="1" key="1">
    <citation type="submission" date="2019-07" db="EMBL/GenBank/DDBJ databases">
        <authorList>
            <person name="Palmer J.M."/>
        </authorList>
    </citation>
    <scope>NUCLEOTIDE SEQUENCE</scope>
    <source>
        <strain evidence="1">PC9</strain>
    </source>
</reference>
<name>A0A8H7DTP6_PLEOS</name>
<dbReference type="OrthoDB" id="2364174at2759"/>
<dbReference type="Proteomes" id="UP000623687">
    <property type="component" value="Unassembled WGS sequence"/>
</dbReference>
<organism evidence="1 2">
    <name type="scientific">Pleurotus ostreatus</name>
    <name type="common">Oyster mushroom</name>
    <name type="synonym">White-rot fungus</name>
    <dbReference type="NCBI Taxonomy" id="5322"/>
    <lineage>
        <taxon>Eukaryota</taxon>
        <taxon>Fungi</taxon>
        <taxon>Dikarya</taxon>
        <taxon>Basidiomycota</taxon>
        <taxon>Agaricomycotina</taxon>
        <taxon>Agaricomycetes</taxon>
        <taxon>Agaricomycetidae</taxon>
        <taxon>Agaricales</taxon>
        <taxon>Pleurotineae</taxon>
        <taxon>Pleurotaceae</taxon>
        <taxon>Pleurotus</taxon>
    </lineage>
</organism>
<dbReference type="EMBL" id="JACETU010000003">
    <property type="protein sequence ID" value="KAF7432832.1"/>
    <property type="molecule type" value="Genomic_DNA"/>
</dbReference>
<dbReference type="RefSeq" id="XP_036632859.1">
    <property type="nucleotide sequence ID" value="XM_036774357.1"/>
</dbReference>
<proteinExistence type="predicted"/>
<protein>
    <submittedName>
        <fullName evidence="1">Uncharacterized protein</fullName>
    </submittedName>
</protein>
<dbReference type="GeneID" id="59374593"/>
<sequence length="226" mass="25542">MNTQRDRREVWYNWENVKGEYEGKISVALGKQYVIKFNALEVYPYTEETQGFSNSPSGNIFAGKVYACISRFHLAGSPCAQCLVDAVERFVEEYGEDGKLHFNEAVSNGEFMLNVNESINASVIGCEVKDGTYRVLFRYDCLGYNQSTIYETMLTSIDSTPREGSPVEIKASITTYWDGGAEDVHQAIGKILTMPDVVIDPNFEENYAAMGPYFRELEGEVRQRHS</sequence>
<accession>A0A8H7DTP6</accession>